<gene>
    <name evidence="2" type="ORF">LX15_002469</name>
</gene>
<sequence>MNQTRVDEIPDEITDELYGVPPPEFVATRDARATDIERAGDRVLARAVRRLRRPTLAAWAVNLLVRQERGLLDRLLSVGEELRVAQEQLRGEALRQLNRQRHQVLAALTRRARDLAAEGGHRLGDTAERQVEQTLSAALADPDAAREVCSGRLTAALPAYSGFGPLPSAAPAPQPRAPARTQRPKGVDAATRRKRERLRAELEKAHDEHDRANADLERAERQEQEVRSAREAAQRDYEAAQSELRRRQDALRSAEDALAAHEQTLRGARRAREAALRRVRKLEEQLRATET</sequence>
<evidence type="ECO:0008006" key="4">
    <source>
        <dbReference type="Google" id="ProtNLM"/>
    </source>
</evidence>
<comment type="caution">
    <text evidence="2">The sequence shown here is derived from an EMBL/GenBank/DDBJ whole genome shotgun (WGS) entry which is preliminary data.</text>
</comment>
<evidence type="ECO:0000256" key="1">
    <source>
        <dbReference type="SAM" id="MobiDB-lite"/>
    </source>
</evidence>
<feature type="region of interest" description="Disordered" evidence="1">
    <location>
        <begin position="166"/>
        <end position="255"/>
    </location>
</feature>
<dbReference type="EMBL" id="JAMTCP010000011">
    <property type="protein sequence ID" value="MCP2258771.1"/>
    <property type="molecule type" value="Genomic_DNA"/>
</dbReference>
<proteinExistence type="predicted"/>
<dbReference type="SUPFAM" id="SSF57997">
    <property type="entry name" value="Tropomyosin"/>
    <property type="match status" value="1"/>
</dbReference>
<organism evidence="2 3">
    <name type="scientific">Streptoalloteichus tenebrarius (strain ATCC 17920 / DSM 40477 / JCM 4838 / CBS 697.72 / NBRC 16177 / NCIMB 11028 / NRRL B-12390 / A12253. 1 / ISP 5477)</name>
    <name type="common">Streptomyces tenebrarius</name>
    <dbReference type="NCBI Taxonomy" id="1933"/>
    <lineage>
        <taxon>Bacteria</taxon>
        <taxon>Bacillati</taxon>
        <taxon>Actinomycetota</taxon>
        <taxon>Actinomycetes</taxon>
        <taxon>Pseudonocardiales</taxon>
        <taxon>Pseudonocardiaceae</taxon>
        <taxon>Streptoalloteichus</taxon>
    </lineage>
</organism>
<evidence type="ECO:0000313" key="3">
    <source>
        <dbReference type="Proteomes" id="UP001205311"/>
    </source>
</evidence>
<reference evidence="2 3" key="1">
    <citation type="submission" date="2022-06" db="EMBL/GenBank/DDBJ databases">
        <title>Genomic Encyclopedia of Archaeal and Bacterial Type Strains, Phase II (KMG-II): from individual species to whole genera.</title>
        <authorList>
            <person name="Goeker M."/>
        </authorList>
    </citation>
    <scope>NUCLEOTIDE SEQUENCE [LARGE SCALE GENOMIC DNA]</scope>
    <source>
        <strain evidence="2 3">DSM 40477</strain>
    </source>
</reference>
<keyword evidence="3" id="KW-1185">Reference proteome</keyword>
<dbReference type="Proteomes" id="UP001205311">
    <property type="component" value="Unassembled WGS sequence"/>
</dbReference>
<name>A0ABT1HTE7_STRSD</name>
<dbReference type="RefSeq" id="WP_253669694.1">
    <property type="nucleotide sequence ID" value="NZ_JAMTCP010000011.1"/>
</dbReference>
<accession>A0ABT1HTE7</accession>
<protein>
    <recommendedName>
        <fullName evidence="4">Transposase</fullName>
    </recommendedName>
</protein>
<feature type="compositionally biased region" description="Basic and acidic residues" evidence="1">
    <location>
        <begin position="198"/>
        <end position="255"/>
    </location>
</feature>
<evidence type="ECO:0000313" key="2">
    <source>
        <dbReference type="EMBL" id="MCP2258771.1"/>
    </source>
</evidence>